<reference evidence="1" key="1">
    <citation type="submission" date="2020-05" db="EMBL/GenBank/DDBJ databases">
        <authorList>
            <person name="Chiriac C."/>
            <person name="Salcher M."/>
            <person name="Ghai R."/>
            <person name="Kavagutti S V."/>
        </authorList>
    </citation>
    <scope>NUCLEOTIDE SEQUENCE</scope>
</reference>
<accession>A0A6J5RF83</accession>
<evidence type="ECO:0000313" key="1">
    <source>
        <dbReference type="EMBL" id="CAB4191095.1"/>
    </source>
</evidence>
<protein>
    <submittedName>
        <fullName evidence="1">Uncharacterized protein</fullName>
    </submittedName>
</protein>
<gene>
    <name evidence="1" type="ORF">UFOVP1213_7</name>
</gene>
<dbReference type="EMBL" id="LR797165">
    <property type="protein sequence ID" value="CAB4191095.1"/>
    <property type="molecule type" value="Genomic_DNA"/>
</dbReference>
<sequence length="147" mass="16933">MAALIAVPPPLTTQAHEVGYQPSAYTGRYYEQRWEGLRECIGQREGRWNYSGTGSHGRYVGTYQFTRPLAQGATWMMEKEWQTLYGSKTARAMRYKLQHIDPTKWSRTVWDQAFWTVLSWNGSLSGLKHWNGGRYHCLNASPSNSHS</sequence>
<proteinExistence type="predicted"/>
<organism evidence="1">
    <name type="scientific">uncultured Caudovirales phage</name>
    <dbReference type="NCBI Taxonomy" id="2100421"/>
    <lineage>
        <taxon>Viruses</taxon>
        <taxon>Duplodnaviria</taxon>
        <taxon>Heunggongvirae</taxon>
        <taxon>Uroviricota</taxon>
        <taxon>Caudoviricetes</taxon>
        <taxon>Peduoviridae</taxon>
        <taxon>Maltschvirus</taxon>
        <taxon>Maltschvirus maltsch</taxon>
    </lineage>
</organism>
<name>A0A6J5RF83_9CAUD</name>